<dbReference type="AlphaFoldDB" id="A0A934R9S0"/>
<dbReference type="Gene3D" id="3.40.50.1110">
    <property type="entry name" value="SGNH hydrolase"/>
    <property type="match status" value="1"/>
</dbReference>
<reference evidence="1" key="1">
    <citation type="submission" date="2021-01" db="EMBL/GenBank/DDBJ databases">
        <title>Modified the classification status of verrucomicrobia.</title>
        <authorList>
            <person name="Feng X."/>
        </authorList>
    </citation>
    <scope>NUCLEOTIDE SEQUENCE</scope>
    <source>
        <strain evidence="1">KCTC 22201</strain>
    </source>
</reference>
<evidence type="ECO:0000313" key="2">
    <source>
        <dbReference type="Proteomes" id="UP000658278"/>
    </source>
</evidence>
<dbReference type="RefSeq" id="WP_200275855.1">
    <property type="nucleotide sequence ID" value="NZ_JAENII010000002.1"/>
</dbReference>
<dbReference type="InterPro" id="IPR036514">
    <property type="entry name" value="SGNH_hydro_sf"/>
</dbReference>
<protein>
    <submittedName>
        <fullName evidence="1">Uncharacterized protein</fullName>
    </submittedName>
</protein>
<organism evidence="1 2">
    <name type="scientific">Haloferula rosea</name>
    <dbReference type="NCBI Taxonomy" id="490093"/>
    <lineage>
        <taxon>Bacteria</taxon>
        <taxon>Pseudomonadati</taxon>
        <taxon>Verrucomicrobiota</taxon>
        <taxon>Verrucomicrobiia</taxon>
        <taxon>Verrucomicrobiales</taxon>
        <taxon>Verrucomicrobiaceae</taxon>
        <taxon>Haloferula</taxon>
    </lineage>
</organism>
<dbReference type="EMBL" id="JAENII010000002">
    <property type="protein sequence ID" value="MBK1825808.1"/>
    <property type="molecule type" value="Genomic_DNA"/>
</dbReference>
<name>A0A934R9S0_9BACT</name>
<dbReference type="GO" id="GO:0016788">
    <property type="term" value="F:hydrolase activity, acting on ester bonds"/>
    <property type="evidence" value="ECO:0007669"/>
    <property type="project" value="UniProtKB-ARBA"/>
</dbReference>
<gene>
    <name evidence="1" type="ORF">JIN81_02155</name>
</gene>
<evidence type="ECO:0000313" key="1">
    <source>
        <dbReference type="EMBL" id="MBK1825808.1"/>
    </source>
</evidence>
<accession>A0A934R9S0</accession>
<dbReference type="Proteomes" id="UP000658278">
    <property type="component" value="Unassembled WGS sequence"/>
</dbReference>
<proteinExistence type="predicted"/>
<sequence>MNAYPPLSDALRAEIDSLSDDLDAVLTKRPRQGAPELEDRRRLLLGKYLEDTPPADLKPINCIGDSNTMFFAGSERLRFIRYRRSALLKPNWINRGLDLLPVFRVFHVGPATAWKAGDPGSSTRSREKLEILFKRDVPRGSKVILSFGEIDCRIHMARAVKGGRKIEGVTAATADKFIRLPQWIQSIGYRPLVWGPPQIIPNDENQAESFPFVGPWEMRRDITYSYIEQLRNRCNISGIPFVALAGKYHPRDAKPDTSFFHDGTHLSQRLMPLALRELAEIGYLPPGCVPV</sequence>
<dbReference type="SUPFAM" id="SSF52266">
    <property type="entry name" value="SGNH hydrolase"/>
    <property type="match status" value="1"/>
</dbReference>
<keyword evidence="2" id="KW-1185">Reference proteome</keyword>
<comment type="caution">
    <text evidence="1">The sequence shown here is derived from an EMBL/GenBank/DDBJ whole genome shotgun (WGS) entry which is preliminary data.</text>
</comment>